<dbReference type="Proteomes" id="UP001482513">
    <property type="component" value="Unassembled WGS sequence"/>
</dbReference>
<evidence type="ECO:0000313" key="1">
    <source>
        <dbReference type="EMBL" id="MEP0948864.1"/>
    </source>
</evidence>
<protein>
    <submittedName>
        <fullName evidence="1">Uncharacterized protein</fullName>
    </submittedName>
</protein>
<accession>A0ABV0K7W5</accession>
<sequence>MAAVLVGGVGGLSYVALSPQTAAAPLAPVEAAEVNADTVASSYVQGKKRSGSGRRQMRGS</sequence>
<comment type="caution">
    <text evidence="1">The sequence shown here is derived from an EMBL/GenBank/DDBJ whole genome shotgun (WGS) entry which is preliminary data.</text>
</comment>
<dbReference type="EMBL" id="JAMPKX010000009">
    <property type="protein sequence ID" value="MEP0948864.1"/>
    <property type="molecule type" value="Genomic_DNA"/>
</dbReference>
<organism evidence="1 2">
    <name type="scientific">Leptolyngbya subtilissima DQ-A4</name>
    <dbReference type="NCBI Taxonomy" id="2933933"/>
    <lineage>
        <taxon>Bacteria</taxon>
        <taxon>Bacillati</taxon>
        <taxon>Cyanobacteriota</taxon>
        <taxon>Cyanophyceae</taxon>
        <taxon>Leptolyngbyales</taxon>
        <taxon>Leptolyngbyaceae</taxon>
        <taxon>Leptolyngbya group</taxon>
        <taxon>Leptolyngbya</taxon>
    </lineage>
</organism>
<gene>
    <name evidence="1" type="ORF">NC992_18420</name>
</gene>
<proteinExistence type="predicted"/>
<keyword evidence="2" id="KW-1185">Reference proteome</keyword>
<reference evidence="1 2" key="1">
    <citation type="submission" date="2022-04" db="EMBL/GenBank/DDBJ databases">
        <title>Positive selection, recombination, and allopatry shape intraspecific diversity of widespread and dominant cyanobacteria.</title>
        <authorList>
            <person name="Wei J."/>
            <person name="Shu W."/>
            <person name="Hu C."/>
        </authorList>
    </citation>
    <scope>NUCLEOTIDE SEQUENCE [LARGE SCALE GENOMIC DNA]</scope>
    <source>
        <strain evidence="1 2">DQ-A4</strain>
    </source>
</reference>
<evidence type="ECO:0000313" key="2">
    <source>
        <dbReference type="Proteomes" id="UP001482513"/>
    </source>
</evidence>
<name>A0ABV0K7W5_9CYAN</name>